<protein>
    <recommendedName>
        <fullName evidence="5">Polysaccharide chain length determinant N-terminal domain-containing protein</fullName>
    </recommendedName>
</protein>
<name>A0ABW5N695_9FLAO</name>
<proteinExistence type="predicted"/>
<keyword evidence="4" id="KW-1185">Reference proteome</keyword>
<dbReference type="RefSeq" id="WP_378257758.1">
    <property type="nucleotide sequence ID" value="NZ_JBHSJV010000001.1"/>
</dbReference>
<keyword evidence="2" id="KW-1133">Transmembrane helix</keyword>
<dbReference type="Proteomes" id="UP001597459">
    <property type="component" value="Unassembled WGS sequence"/>
</dbReference>
<evidence type="ECO:0000256" key="2">
    <source>
        <dbReference type="SAM" id="Phobius"/>
    </source>
</evidence>
<organism evidence="3 4">
    <name type="scientific">Aquimarina hainanensis</name>
    <dbReference type="NCBI Taxonomy" id="1578017"/>
    <lineage>
        <taxon>Bacteria</taxon>
        <taxon>Pseudomonadati</taxon>
        <taxon>Bacteroidota</taxon>
        <taxon>Flavobacteriia</taxon>
        <taxon>Flavobacteriales</taxon>
        <taxon>Flavobacteriaceae</taxon>
        <taxon>Aquimarina</taxon>
    </lineage>
</organism>
<evidence type="ECO:0008006" key="5">
    <source>
        <dbReference type="Google" id="ProtNLM"/>
    </source>
</evidence>
<feature type="transmembrane region" description="Helical" evidence="2">
    <location>
        <begin position="317"/>
        <end position="336"/>
    </location>
</feature>
<evidence type="ECO:0000313" key="4">
    <source>
        <dbReference type="Proteomes" id="UP001597459"/>
    </source>
</evidence>
<dbReference type="EMBL" id="JBHULX010000004">
    <property type="protein sequence ID" value="MFD2590296.1"/>
    <property type="molecule type" value="Genomic_DNA"/>
</dbReference>
<gene>
    <name evidence="3" type="ORF">ACFSTE_05595</name>
</gene>
<feature type="transmembrane region" description="Helical" evidence="2">
    <location>
        <begin position="53"/>
        <end position="72"/>
    </location>
</feature>
<feature type="transmembrane region" description="Helical" evidence="2">
    <location>
        <begin position="27"/>
        <end position="46"/>
    </location>
</feature>
<comment type="caution">
    <text evidence="3">The sequence shown here is derived from an EMBL/GenBank/DDBJ whole genome shotgun (WGS) entry which is preliminary data.</text>
</comment>
<sequence length="345" mass="40126">MSTKENSSEEIDLGQLFTLIGNGFHKLFQFIGSVFKSFFHLIILFLQFIRAHFLKFVIAIIIGIVAGSYWDYKSEKVYRSSMIVEPNFNSAQQLYNNVEFYDELAKQEEFEALAGALKIEVKYAKSIREVKIESFSDQAQKISQFSEFIQGLDSISQKLVDYEDYLENFNNINSKFHRIHIKSTNPRVAKKCRKQIVRSIEENEYFRLQKRINEQNITLSDSIIERQLLELDSLQRFYRKVKMIEASKDIGGTNINLAQSKTGELPEVALLKKVEELQEDKVELNNEKASTDNIINVISDFPNKGVLVNDWFTKKKVLLPLACLGLILIFLLLMELNRYLKQYQN</sequence>
<keyword evidence="1" id="KW-0175">Coiled coil</keyword>
<evidence type="ECO:0000256" key="1">
    <source>
        <dbReference type="SAM" id="Coils"/>
    </source>
</evidence>
<feature type="coiled-coil region" evidence="1">
    <location>
        <begin position="267"/>
        <end position="294"/>
    </location>
</feature>
<evidence type="ECO:0000313" key="3">
    <source>
        <dbReference type="EMBL" id="MFD2590296.1"/>
    </source>
</evidence>
<accession>A0ABW5N695</accession>
<keyword evidence="2" id="KW-0472">Membrane</keyword>
<keyword evidence="2" id="KW-0812">Transmembrane</keyword>
<reference evidence="4" key="1">
    <citation type="journal article" date="2019" name="Int. J. Syst. Evol. Microbiol.">
        <title>The Global Catalogue of Microorganisms (GCM) 10K type strain sequencing project: providing services to taxonomists for standard genome sequencing and annotation.</title>
        <authorList>
            <consortium name="The Broad Institute Genomics Platform"/>
            <consortium name="The Broad Institute Genome Sequencing Center for Infectious Disease"/>
            <person name="Wu L."/>
            <person name="Ma J."/>
        </authorList>
    </citation>
    <scope>NUCLEOTIDE SEQUENCE [LARGE SCALE GENOMIC DNA]</scope>
    <source>
        <strain evidence="4">KCTC 42423</strain>
    </source>
</reference>